<keyword evidence="4" id="KW-0067">ATP-binding</keyword>
<feature type="compositionally biased region" description="Basic and acidic residues" evidence="7">
    <location>
        <begin position="676"/>
        <end position="697"/>
    </location>
</feature>
<evidence type="ECO:0000256" key="5">
    <source>
        <dbReference type="ARBA" id="ARBA00041448"/>
    </source>
</evidence>
<evidence type="ECO:0000256" key="1">
    <source>
        <dbReference type="ARBA" id="ARBA00006820"/>
    </source>
</evidence>
<dbReference type="PANTHER" id="PTHR12241:SF145">
    <property type="entry name" value="TUBULIN POLYGLUTAMYLASE TTLL5"/>
    <property type="match status" value="1"/>
</dbReference>
<dbReference type="Proteomes" id="UP001163046">
    <property type="component" value="Unassembled WGS sequence"/>
</dbReference>
<dbReference type="SUPFAM" id="SSF56059">
    <property type="entry name" value="Glutathione synthetase ATP-binding domain-like"/>
    <property type="match status" value="1"/>
</dbReference>
<keyword evidence="9" id="KW-1185">Reference proteome</keyword>
<comment type="similarity">
    <text evidence="1">Belongs to the tubulin--tyrosine ligase family.</text>
</comment>
<feature type="compositionally biased region" description="Basic and acidic residues" evidence="7">
    <location>
        <begin position="711"/>
        <end position="728"/>
    </location>
</feature>
<evidence type="ECO:0000256" key="2">
    <source>
        <dbReference type="ARBA" id="ARBA00022598"/>
    </source>
</evidence>
<dbReference type="EMBL" id="MU827303">
    <property type="protein sequence ID" value="KAJ7365455.1"/>
    <property type="molecule type" value="Genomic_DNA"/>
</dbReference>
<reference evidence="8" key="1">
    <citation type="submission" date="2023-01" db="EMBL/GenBank/DDBJ databases">
        <title>Genome assembly of the deep-sea coral Lophelia pertusa.</title>
        <authorList>
            <person name="Herrera S."/>
            <person name="Cordes E."/>
        </authorList>
    </citation>
    <scope>NUCLEOTIDE SEQUENCE</scope>
    <source>
        <strain evidence="8">USNM1676648</strain>
        <tissue evidence="8">Polyp</tissue>
    </source>
</reference>
<comment type="caution">
    <text evidence="8">The sequence shown here is derived from an EMBL/GenBank/DDBJ whole genome shotgun (WGS) entry which is preliminary data.</text>
</comment>
<dbReference type="GO" id="GO:0070740">
    <property type="term" value="F:tubulin-glutamic acid ligase activity"/>
    <property type="evidence" value="ECO:0007669"/>
    <property type="project" value="TreeGrafter"/>
</dbReference>
<evidence type="ECO:0000256" key="6">
    <source>
        <dbReference type="ARBA" id="ARBA00049274"/>
    </source>
</evidence>
<dbReference type="GO" id="GO:0000226">
    <property type="term" value="P:microtubule cytoskeleton organization"/>
    <property type="evidence" value="ECO:0007669"/>
    <property type="project" value="TreeGrafter"/>
</dbReference>
<evidence type="ECO:0000256" key="4">
    <source>
        <dbReference type="ARBA" id="ARBA00022840"/>
    </source>
</evidence>
<dbReference type="GO" id="GO:0005524">
    <property type="term" value="F:ATP binding"/>
    <property type="evidence" value="ECO:0007669"/>
    <property type="project" value="UniProtKB-KW"/>
</dbReference>
<keyword evidence="2" id="KW-0436">Ligase</keyword>
<keyword evidence="3" id="KW-0547">Nucleotide-binding</keyword>
<feature type="region of interest" description="Disordered" evidence="7">
    <location>
        <begin position="662"/>
        <end position="728"/>
    </location>
</feature>
<dbReference type="Pfam" id="PF03133">
    <property type="entry name" value="TTL"/>
    <property type="match status" value="2"/>
</dbReference>
<organism evidence="8 9">
    <name type="scientific">Desmophyllum pertusum</name>
    <dbReference type="NCBI Taxonomy" id="174260"/>
    <lineage>
        <taxon>Eukaryota</taxon>
        <taxon>Metazoa</taxon>
        <taxon>Cnidaria</taxon>
        <taxon>Anthozoa</taxon>
        <taxon>Hexacorallia</taxon>
        <taxon>Scleractinia</taxon>
        <taxon>Caryophylliina</taxon>
        <taxon>Caryophylliidae</taxon>
        <taxon>Desmophyllum</taxon>
    </lineage>
</organism>
<comment type="catalytic activity">
    <reaction evidence="6">
        <text>L-glutamyl-[protein] + L-glutamate + ATP = gamma-L-glutamyl-L-glutamyl-[protein] + ADP + phosphate + H(+)</text>
        <dbReference type="Rhea" id="RHEA:60144"/>
        <dbReference type="Rhea" id="RHEA-COMP:10208"/>
        <dbReference type="Rhea" id="RHEA-COMP:15517"/>
        <dbReference type="ChEBI" id="CHEBI:15378"/>
        <dbReference type="ChEBI" id="CHEBI:29973"/>
        <dbReference type="ChEBI" id="CHEBI:29985"/>
        <dbReference type="ChEBI" id="CHEBI:30616"/>
        <dbReference type="ChEBI" id="CHEBI:43474"/>
        <dbReference type="ChEBI" id="CHEBI:143622"/>
        <dbReference type="ChEBI" id="CHEBI:456216"/>
    </reaction>
    <physiologicalReaction direction="left-to-right" evidence="6">
        <dbReference type="Rhea" id="RHEA:60145"/>
    </physiologicalReaction>
</comment>
<evidence type="ECO:0000256" key="3">
    <source>
        <dbReference type="ARBA" id="ARBA00022741"/>
    </source>
</evidence>
<evidence type="ECO:0000313" key="9">
    <source>
        <dbReference type="Proteomes" id="UP001163046"/>
    </source>
</evidence>
<protein>
    <recommendedName>
        <fullName evidence="5">Tubulin--tyrosine ligase-like protein 5</fullName>
    </recommendedName>
</protein>
<feature type="region of interest" description="Disordered" evidence="7">
    <location>
        <begin position="565"/>
        <end position="623"/>
    </location>
</feature>
<name>A0A9W9YSI1_9CNID</name>
<gene>
    <name evidence="8" type="primary">TTLL5_2</name>
    <name evidence="8" type="ORF">OS493_005563</name>
</gene>
<evidence type="ECO:0000256" key="7">
    <source>
        <dbReference type="SAM" id="MobiDB-lite"/>
    </source>
</evidence>
<feature type="compositionally biased region" description="Low complexity" evidence="7">
    <location>
        <begin position="297"/>
        <end position="309"/>
    </location>
</feature>
<dbReference type="PROSITE" id="PS51221">
    <property type="entry name" value="TTL"/>
    <property type="match status" value="1"/>
</dbReference>
<dbReference type="PANTHER" id="PTHR12241">
    <property type="entry name" value="TUBULIN POLYGLUTAMYLASE"/>
    <property type="match status" value="1"/>
</dbReference>
<sequence length="979" mass="109466">MHLTNYSVNKKNADFVRCPDPEVEDFGNKWSMSAMLRYLKQIGKDTTALMMRIEDVVGNCFEIYGFDILVDENLRPWLLEVNLSPSLACDSPLDLKIKSHLVSDMFNLIGFVAHDPMVRKLPTRRFVDYPQRNRYQRQRSATAAGVVAPNSRPLSSGTRKKTDDGLSGEEMRILRHTRDEFSRKGGFVRVFPSPDSWELYGSFLEHRTTHNHMLHSRLFPGRKSSFQRPSTASFSSASARARSVASYGVPQSKVNLIVEPAEVSDNVCPGIKERIVYYERKLDSWSPSLLRTKKALGSTTPSAGTPSASQEPSEIPRGASRLTPDGPVVMNYMKEESAVHPGGLKPSLDSQTQAPHRVSSAGPHPRPFQEATRTHKPPLPVSGETVSKRVLSAQPRYQLIRVDDVMAKAGTLTKLQARQAFAMYLQRVQQRLVHETSYDSDDSREGSDSKQDDQMNLVIRFLKKAASNLQQPFKVVVPSHKLPLHDRRRILAKQLGDFVRVYGKETMQIQKRQEINRTYGLSRSNSFTGEIPDEEFKVFIAIASETELEDLLTTYTKLNKNASVFLGGRPERNSEESTTKAPTNDTVLSRRKEGDRYSRSSNPIPDEEPMRPTEDLSSTGPTMTDRHARALTAVSTYGTSVALNKTRQRPVSAKIASSPGADRLYRAGRPVSAKPYSRDMTRTAEDSGDTRSVDGAHAHSGQRSRVSSAPVRRESRDADNESKGHSLADEHAVAAALQRLAKRQAARQYSALNTSGHHGHNWDELFKKMDFNREIGAGVTHNEDEFISVGDEFTDPWSRVVGKAPRSAHKSHDRSHDRHASANATFETFVNHDQRLVNHGHVGWFDSSADQGRSSIAGARSSEEKSIHVDLKTQYGGTQEVQREEKAAVVEAVKSPTVSREEYNRHMKLISQKLSEEKVRLQKQLQQYPCLPRPPAARPSPGSRKVVSHNRMIRLAASNPPPVFDVLTGMTDLPNDDSL</sequence>
<feature type="region of interest" description="Disordered" evidence="7">
    <location>
        <begin position="138"/>
        <end position="168"/>
    </location>
</feature>
<dbReference type="OrthoDB" id="2016263at2759"/>
<feature type="region of interest" description="Disordered" evidence="7">
    <location>
        <begin position="296"/>
        <end position="387"/>
    </location>
</feature>
<dbReference type="GO" id="GO:0015631">
    <property type="term" value="F:tubulin binding"/>
    <property type="evidence" value="ECO:0007669"/>
    <property type="project" value="TreeGrafter"/>
</dbReference>
<dbReference type="AlphaFoldDB" id="A0A9W9YSI1"/>
<evidence type="ECO:0000313" key="8">
    <source>
        <dbReference type="EMBL" id="KAJ7365455.1"/>
    </source>
</evidence>
<accession>A0A9W9YSI1</accession>
<dbReference type="GO" id="GO:0036064">
    <property type="term" value="C:ciliary basal body"/>
    <property type="evidence" value="ECO:0007669"/>
    <property type="project" value="TreeGrafter"/>
</dbReference>
<feature type="compositionally biased region" description="Basic and acidic residues" evidence="7">
    <location>
        <begin position="569"/>
        <end position="578"/>
    </location>
</feature>
<dbReference type="Gene3D" id="3.30.470.20">
    <property type="entry name" value="ATP-grasp fold, B domain"/>
    <property type="match status" value="1"/>
</dbReference>
<proteinExistence type="inferred from homology"/>
<dbReference type="InterPro" id="IPR004344">
    <property type="entry name" value="TTL/TTLL_fam"/>
</dbReference>
<feature type="compositionally biased region" description="Basic and acidic residues" evidence="7">
    <location>
        <begin position="588"/>
        <end position="598"/>
    </location>
</feature>